<evidence type="ECO:0000313" key="7">
    <source>
        <dbReference type="Proteomes" id="UP000695000"/>
    </source>
</evidence>
<dbReference type="Gene3D" id="3.30.497.10">
    <property type="entry name" value="Antithrombin, subunit I, domain 2"/>
    <property type="match status" value="1"/>
</dbReference>
<feature type="domain" description="Serpin" evidence="6">
    <location>
        <begin position="41"/>
        <end position="408"/>
    </location>
</feature>
<dbReference type="PROSITE" id="PS00284">
    <property type="entry name" value="SERPIN"/>
    <property type="match status" value="1"/>
</dbReference>
<dbReference type="GeneID" id="108556394"/>
<accession>A0ABM1M070</accession>
<dbReference type="Pfam" id="PF00079">
    <property type="entry name" value="Serpin"/>
    <property type="match status" value="1"/>
</dbReference>
<dbReference type="InterPro" id="IPR023796">
    <property type="entry name" value="Serpin_dom"/>
</dbReference>
<dbReference type="InterPro" id="IPR023795">
    <property type="entry name" value="Serpin_CS"/>
</dbReference>
<keyword evidence="2" id="KW-0646">Protease inhibitor</keyword>
<evidence type="ECO:0000256" key="5">
    <source>
        <dbReference type="SAM" id="SignalP"/>
    </source>
</evidence>
<dbReference type="RefSeq" id="XP_017767970.1">
    <property type="nucleotide sequence ID" value="XM_017912481.1"/>
</dbReference>
<dbReference type="CDD" id="cd19601">
    <property type="entry name" value="serpin42Da-like"/>
    <property type="match status" value="1"/>
</dbReference>
<dbReference type="SUPFAM" id="SSF56574">
    <property type="entry name" value="Serpins"/>
    <property type="match status" value="1"/>
</dbReference>
<dbReference type="InterPro" id="IPR042178">
    <property type="entry name" value="Serpin_sf_1"/>
</dbReference>
<dbReference type="Proteomes" id="UP000695000">
    <property type="component" value="Unplaced"/>
</dbReference>
<dbReference type="InterPro" id="IPR042185">
    <property type="entry name" value="Serpin_sf_2"/>
</dbReference>
<comment type="similarity">
    <text evidence="1 4">Belongs to the serpin family.</text>
</comment>
<evidence type="ECO:0000256" key="3">
    <source>
        <dbReference type="ARBA" id="ARBA00022900"/>
    </source>
</evidence>
<dbReference type="PANTHER" id="PTHR11461">
    <property type="entry name" value="SERINE PROTEASE INHIBITOR, SERPIN"/>
    <property type="match status" value="1"/>
</dbReference>
<evidence type="ECO:0000256" key="1">
    <source>
        <dbReference type="ARBA" id="ARBA00009500"/>
    </source>
</evidence>
<evidence type="ECO:0000256" key="4">
    <source>
        <dbReference type="RuleBase" id="RU000411"/>
    </source>
</evidence>
<proteinExistence type="inferred from homology"/>
<sequence length="408" mass="45510">MMYESAASSKGLALALFAVVTLAMAHDNLKIVTKGNNDFTMKVFNEISKKHPGNLIYSPISVHTILSLLQQGAEGQTAKVMSDVLQIPELKTLSADGFQSLMSYLNGIQNVTLEIANKVYVKNDVTLKPSFSQIATNSFYSEAQALDFSQSEAAAKAINDWVSLKTHDKIKDLISPDSLNDLTRMVLVNAIYFKGDWANQFDKKFTTKDKFYTSKDNFVEVDMMHKTDNYKYGNNKQLDAKIIQLPYKNEDVNMVVILPNKIDGIDELQQKLTNYDLSKLTEGLYNTDVILSLPKFKIESTIDLNDPLKMVGLESLFLHPNLTGLLEGNENLKVSDVIQKAFIEVNEEGAEAAAATVILVIGTTSVGNHPELPRFYADHPFLYYINVKINDTANSVTFFGRFSGFIKP</sequence>
<reference evidence="8" key="1">
    <citation type="submission" date="2025-08" db="UniProtKB">
        <authorList>
            <consortium name="RefSeq"/>
        </authorList>
    </citation>
    <scope>IDENTIFICATION</scope>
    <source>
        <tissue evidence="8">Whole Larva</tissue>
    </source>
</reference>
<keyword evidence="5" id="KW-0732">Signal</keyword>
<keyword evidence="3" id="KW-0722">Serine protease inhibitor</keyword>
<dbReference type="InterPro" id="IPR036186">
    <property type="entry name" value="Serpin_sf"/>
</dbReference>
<dbReference type="Gene3D" id="2.30.39.10">
    <property type="entry name" value="Alpha-1-antitrypsin, domain 1"/>
    <property type="match status" value="1"/>
</dbReference>
<keyword evidence="7" id="KW-1185">Reference proteome</keyword>
<evidence type="ECO:0000256" key="2">
    <source>
        <dbReference type="ARBA" id="ARBA00022690"/>
    </source>
</evidence>
<evidence type="ECO:0000259" key="6">
    <source>
        <dbReference type="SMART" id="SM00093"/>
    </source>
</evidence>
<organism evidence="7 8">
    <name type="scientific">Nicrophorus vespilloides</name>
    <name type="common">Boreal carrion beetle</name>
    <dbReference type="NCBI Taxonomy" id="110193"/>
    <lineage>
        <taxon>Eukaryota</taxon>
        <taxon>Metazoa</taxon>
        <taxon>Ecdysozoa</taxon>
        <taxon>Arthropoda</taxon>
        <taxon>Hexapoda</taxon>
        <taxon>Insecta</taxon>
        <taxon>Pterygota</taxon>
        <taxon>Neoptera</taxon>
        <taxon>Endopterygota</taxon>
        <taxon>Coleoptera</taxon>
        <taxon>Polyphaga</taxon>
        <taxon>Staphyliniformia</taxon>
        <taxon>Silphidae</taxon>
        <taxon>Nicrophorinae</taxon>
        <taxon>Nicrophorus</taxon>
    </lineage>
</organism>
<feature type="signal peptide" evidence="5">
    <location>
        <begin position="1"/>
        <end position="25"/>
    </location>
</feature>
<protein>
    <submittedName>
        <fullName evidence="8">Antichymotrypsin-2-like isoform X1</fullName>
    </submittedName>
</protein>
<evidence type="ECO:0000313" key="8">
    <source>
        <dbReference type="RefSeq" id="XP_017767970.1"/>
    </source>
</evidence>
<dbReference type="PANTHER" id="PTHR11461:SF211">
    <property type="entry name" value="GH10112P-RELATED"/>
    <property type="match status" value="1"/>
</dbReference>
<dbReference type="InterPro" id="IPR000215">
    <property type="entry name" value="Serpin_fam"/>
</dbReference>
<dbReference type="SMART" id="SM00093">
    <property type="entry name" value="SERPIN"/>
    <property type="match status" value="1"/>
</dbReference>
<gene>
    <name evidence="8" type="primary">LOC108556394</name>
</gene>
<name>A0ABM1M070_NICVS</name>
<feature type="chain" id="PRO_5045703640" evidence="5">
    <location>
        <begin position="26"/>
        <end position="408"/>
    </location>
</feature>